<organism evidence="1 2">
    <name type="scientific">Trametes sanguinea</name>
    <dbReference type="NCBI Taxonomy" id="158606"/>
    <lineage>
        <taxon>Eukaryota</taxon>
        <taxon>Fungi</taxon>
        <taxon>Dikarya</taxon>
        <taxon>Basidiomycota</taxon>
        <taxon>Agaricomycotina</taxon>
        <taxon>Agaricomycetes</taxon>
        <taxon>Polyporales</taxon>
        <taxon>Polyporaceae</taxon>
        <taxon>Trametes</taxon>
    </lineage>
</organism>
<comment type="caution">
    <text evidence="1">The sequence shown here is derived from an EMBL/GenBank/DDBJ whole genome shotgun (WGS) entry which is preliminary data.</text>
</comment>
<gene>
    <name evidence="1" type="ORF">NUW54_g10792</name>
</gene>
<dbReference type="EMBL" id="JANSHE010003996">
    <property type="protein sequence ID" value="KAJ2982105.1"/>
    <property type="molecule type" value="Genomic_DNA"/>
</dbReference>
<keyword evidence="2" id="KW-1185">Reference proteome</keyword>
<evidence type="ECO:0000313" key="1">
    <source>
        <dbReference type="EMBL" id="KAJ2982105.1"/>
    </source>
</evidence>
<evidence type="ECO:0000313" key="2">
    <source>
        <dbReference type="Proteomes" id="UP001144978"/>
    </source>
</evidence>
<reference evidence="1" key="1">
    <citation type="submission" date="2022-08" db="EMBL/GenBank/DDBJ databases">
        <title>Genome Sequence of Pycnoporus sanguineus.</title>
        <authorList>
            <person name="Buettner E."/>
        </authorList>
    </citation>
    <scope>NUCLEOTIDE SEQUENCE</scope>
    <source>
        <strain evidence="1">CG-C14</strain>
    </source>
</reference>
<name>A0ACC1NT54_9APHY</name>
<protein>
    <submittedName>
        <fullName evidence="1">Uncharacterized protein</fullName>
    </submittedName>
</protein>
<dbReference type="Proteomes" id="UP001144978">
    <property type="component" value="Unassembled WGS sequence"/>
</dbReference>
<accession>A0ACC1NT54</accession>
<proteinExistence type="predicted"/>
<sequence>MLAKMLGKQYEVEIGNVDGSVISDSGNEADDEGEHCPPEEAIQEPGRTRESSSAHPTVVSRAEDCAVALGGGQTRTKKSYAAVLATFS</sequence>